<dbReference type="InterPro" id="IPR007899">
    <property type="entry name" value="CHAD_dom"/>
</dbReference>
<dbReference type="InterPro" id="IPR038186">
    <property type="entry name" value="CHAD_dom_sf"/>
</dbReference>
<name>A0ABU0EDS9_9CELL</name>
<dbReference type="PANTHER" id="PTHR39339">
    <property type="entry name" value="SLR1444 PROTEIN"/>
    <property type="match status" value="1"/>
</dbReference>
<evidence type="ECO:0000313" key="4">
    <source>
        <dbReference type="Proteomes" id="UP001239626"/>
    </source>
</evidence>
<reference evidence="3 4" key="1">
    <citation type="submission" date="2023-07" db="EMBL/GenBank/DDBJ databases">
        <title>Sorghum-associated microbial communities from plants grown in Nebraska, USA.</title>
        <authorList>
            <person name="Schachtman D."/>
        </authorList>
    </citation>
    <scope>NUCLEOTIDE SEQUENCE [LARGE SCALE GENOMIC DNA]</scope>
    <source>
        <strain evidence="3 4">BE332</strain>
    </source>
</reference>
<keyword evidence="4" id="KW-1185">Reference proteome</keyword>
<dbReference type="Pfam" id="PF05235">
    <property type="entry name" value="CHAD"/>
    <property type="match status" value="1"/>
</dbReference>
<comment type="caution">
    <text evidence="3">The sequence shown here is derived from an EMBL/GenBank/DDBJ whole genome shotgun (WGS) entry which is preliminary data.</text>
</comment>
<dbReference type="Proteomes" id="UP001239626">
    <property type="component" value="Unassembled WGS sequence"/>
</dbReference>
<accession>A0ABU0EDS9</accession>
<feature type="domain" description="CHAD" evidence="2">
    <location>
        <begin position="1"/>
        <end position="283"/>
    </location>
</feature>
<dbReference type="PANTHER" id="PTHR39339:SF1">
    <property type="entry name" value="CHAD DOMAIN-CONTAINING PROTEIN"/>
    <property type="match status" value="1"/>
</dbReference>
<protein>
    <submittedName>
        <fullName evidence="3">CHAD domain-containing protein</fullName>
    </submittedName>
</protein>
<gene>
    <name evidence="3" type="ORF">J2X26_001736</name>
</gene>
<organism evidence="3 4">
    <name type="scientific">Cellulomonas humilata</name>
    <dbReference type="NCBI Taxonomy" id="144055"/>
    <lineage>
        <taxon>Bacteria</taxon>
        <taxon>Bacillati</taxon>
        <taxon>Actinomycetota</taxon>
        <taxon>Actinomycetes</taxon>
        <taxon>Micrococcales</taxon>
        <taxon>Cellulomonadaceae</taxon>
        <taxon>Cellulomonas</taxon>
    </lineage>
</organism>
<evidence type="ECO:0000259" key="2">
    <source>
        <dbReference type="PROSITE" id="PS51708"/>
    </source>
</evidence>
<dbReference type="SMART" id="SM00880">
    <property type="entry name" value="CHAD"/>
    <property type="match status" value="1"/>
</dbReference>
<dbReference type="PROSITE" id="PS51708">
    <property type="entry name" value="CHAD"/>
    <property type="match status" value="1"/>
</dbReference>
<dbReference type="RefSeq" id="WP_307491464.1">
    <property type="nucleotide sequence ID" value="NZ_JAUSVB010000002.1"/>
</dbReference>
<proteinExistence type="predicted"/>
<sequence>MGSAGEVVQAYVSTQTERLLAAVPGVRDGDDDAVHDARVATRRLRAALSVYRPVLDREVTDPVRDELAELGHVLGTARDAYVEGHALRRRLAHEDPGLVVGPIEQRIDEDRSAARLLAQDRVDAWLASARFAELVATLAQDLPPGPKASRKATAVLPRRAHRAWDRLDRALEVAAAAAAGEERDEALHEVRKAARRARYASEVAAASVGAPARRSAKRAHRVQEVLGAQHDAVTRQETLRRLAHQAELDGESTFTYGRLHALEQRAGEAAQDAAAKPLRRAADPGHRRWMG</sequence>
<feature type="region of interest" description="Disordered" evidence="1">
    <location>
        <begin position="267"/>
        <end position="291"/>
    </location>
</feature>
<dbReference type="EMBL" id="JAUSVB010000002">
    <property type="protein sequence ID" value="MDQ0373425.1"/>
    <property type="molecule type" value="Genomic_DNA"/>
</dbReference>
<feature type="compositionally biased region" description="Basic and acidic residues" evidence="1">
    <location>
        <begin position="280"/>
        <end position="291"/>
    </location>
</feature>
<dbReference type="Gene3D" id="1.40.20.10">
    <property type="entry name" value="CHAD domain"/>
    <property type="match status" value="1"/>
</dbReference>
<evidence type="ECO:0000313" key="3">
    <source>
        <dbReference type="EMBL" id="MDQ0373425.1"/>
    </source>
</evidence>
<evidence type="ECO:0000256" key="1">
    <source>
        <dbReference type="SAM" id="MobiDB-lite"/>
    </source>
</evidence>